<dbReference type="SMART" id="SM00347">
    <property type="entry name" value="HTH_MARR"/>
    <property type="match status" value="1"/>
</dbReference>
<evidence type="ECO:0000313" key="2">
    <source>
        <dbReference type="EMBL" id="GAA0381351.1"/>
    </source>
</evidence>
<dbReference type="PANTHER" id="PTHR39515">
    <property type="entry name" value="CONSERVED PROTEIN"/>
    <property type="match status" value="1"/>
</dbReference>
<dbReference type="Gene3D" id="1.10.10.10">
    <property type="entry name" value="Winged helix-like DNA-binding domain superfamily/Winged helix DNA-binding domain"/>
    <property type="match status" value="1"/>
</dbReference>
<sequence length="150" mass="16530">MTSPPDAQAAEVTRLRLVIARLYRQMAQASSGQDLTFSQLSALARTEEHGPLRLGALAARESVAAPSMTRTLAVLTRKGLVAKQRDPKDRRSHLVTVTPEGRELLARLRRERSELLAGRIACLTDEQRETLRSAVGVLELLLGRAADRPR</sequence>
<dbReference type="InterPro" id="IPR052526">
    <property type="entry name" value="HTH-type_Bedaq_tolerance"/>
</dbReference>
<dbReference type="InterPro" id="IPR036390">
    <property type="entry name" value="WH_DNA-bd_sf"/>
</dbReference>
<dbReference type="Proteomes" id="UP001500063">
    <property type="component" value="Unassembled WGS sequence"/>
</dbReference>
<proteinExistence type="predicted"/>
<dbReference type="RefSeq" id="WP_344124429.1">
    <property type="nucleotide sequence ID" value="NZ_BAAABW010000042.1"/>
</dbReference>
<dbReference type="SUPFAM" id="SSF46785">
    <property type="entry name" value="Winged helix' DNA-binding domain"/>
    <property type="match status" value="1"/>
</dbReference>
<dbReference type="EMBL" id="BAAABW010000042">
    <property type="protein sequence ID" value="GAA0381351.1"/>
    <property type="molecule type" value="Genomic_DNA"/>
</dbReference>
<evidence type="ECO:0000313" key="3">
    <source>
        <dbReference type="Proteomes" id="UP001500063"/>
    </source>
</evidence>
<dbReference type="PANTHER" id="PTHR39515:SF2">
    <property type="entry name" value="HTH-TYPE TRANSCRIPTIONAL REGULATOR RV0880"/>
    <property type="match status" value="1"/>
</dbReference>
<name>A0ABP3HUX1_9ACTN</name>
<dbReference type="PROSITE" id="PS50995">
    <property type="entry name" value="HTH_MARR_2"/>
    <property type="match status" value="1"/>
</dbReference>
<feature type="domain" description="HTH marR-type" evidence="1">
    <location>
        <begin position="9"/>
        <end position="140"/>
    </location>
</feature>
<reference evidence="3" key="1">
    <citation type="journal article" date="2019" name="Int. J. Syst. Evol. Microbiol.">
        <title>The Global Catalogue of Microorganisms (GCM) 10K type strain sequencing project: providing services to taxonomists for standard genome sequencing and annotation.</title>
        <authorList>
            <consortium name="The Broad Institute Genomics Platform"/>
            <consortium name="The Broad Institute Genome Sequencing Center for Infectious Disease"/>
            <person name="Wu L."/>
            <person name="Ma J."/>
        </authorList>
    </citation>
    <scope>NUCLEOTIDE SEQUENCE [LARGE SCALE GENOMIC DNA]</scope>
    <source>
        <strain evidence="3">JCM 4565</strain>
    </source>
</reference>
<protein>
    <submittedName>
        <fullName evidence="2">MarR family transcriptional regulator</fullName>
    </submittedName>
</protein>
<keyword evidence="3" id="KW-1185">Reference proteome</keyword>
<comment type="caution">
    <text evidence="2">The sequence shown here is derived from an EMBL/GenBank/DDBJ whole genome shotgun (WGS) entry which is preliminary data.</text>
</comment>
<evidence type="ECO:0000259" key="1">
    <source>
        <dbReference type="PROSITE" id="PS50995"/>
    </source>
</evidence>
<organism evidence="2 3">
    <name type="scientific">Streptomyces blastmyceticus</name>
    <dbReference type="NCBI Taxonomy" id="68180"/>
    <lineage>
        <taxon>Bacteria</taxon>
        <taxon>Bacillati</taxon>
        <taxon>Actinomycetota</taxon>
        <taxon>Actinomycetes</taxon>
        <taxon>Kitasatosporales</taxon>
        <taxon>Streptomycetaceae</taxon>
        <taxon>Streptomyces</taxon>
    </lineage>
</organism>
<gene>
    <name evidence="2" type="ORF">GCM10010319_69760</name>
</gene>
<dbReference type="Pfam" id="PF01047">
    <property type="entry name" value="MarR"/>
    <property type="match status" value="1"/>
</dbReference>
<accession>A0ABP3HUX1</accession>
<dbReference type="InterPro" id="IPR036388">
    <property type="entry name" value="WH-like_DNA-bd_sf"/>
</dbReference>
<dbReference type="InterPro" id="IPR000835">
    <property type="entry name" value="HTH_MarR-typ"/>
</dbReference>